<keyword evidence="9 10" id="KW-0472">Membrane</keyword>
<keyword evidence="8 10" id="KW-0811">Translocation</keyword>
<keyword evidence="7 10" id="KW-1133">Transmembrane helix</keyword>
<dbReference type="GO" id="GO:0009306">
    <property type="term" value="P:protein secretion"/>
    <property type="evidence" value="ECO:0007669"/>
    <property type="project" value="UniProtKB-UniRule"/>
</dbReference>
<dbReference type="GO" id="GO:0005886">
    <property type="term" value="C:plasma membrane"/>
    <property type="evidence" value="ECO:0007669"/>
    <property type="project" value="UniProtKB-SubCell"/>
</dbReference>
<dbReference type="AlphaFoldDB" id="A0AA87AX05"/>
<comment type="function">
    <text evidence="10">Involved in protein export. Participates in an early event of protein translocation.</text>
</comment>
<keyword evidence="5 10" id="KW-0812">Transmembrane</keyword>
<protein>
    <recommendedName>
        <fullName evidence="10">Protein-export membrane protein SecG</fullName>
    </recommendedName>
</protein>
<dbReference type="GO" id="GO:0065002">
    <property type="term" value="P:intracellular protein transmembrane transport"/>
    <property type="evidence" value="ECO:0007669"/>
    <property type="project" value="TreeGrafter"/>
</dbReference>
<accession>A0AA87AX05</accession>
<dbReference type="RefSeq" id="WP_003146900.1">
    <property type="nucleotide sequence ID" value="NZ_GL883583.1"/>
</dbReference>
<feature type="transmembrane region" description="Helical" evidence="10">
    <location>
        <begin position="51"/>
        <end position="74"/>
    </location>
</feature>
<evidence type="ECO:0000313" key="11">
    <source>
        <dbReference type="EMBL" id="EGF88821.1"/>
    </source>
</evidence>
<evidence type="ECO:0000256" key="6">
    <source>
        <dbReference type="ARBA" id="ARBA00022927"/>
    </source>
</evidence>
<dbReference type="InterPro" id="IPR004692">
    <property type="entry name" value="SecG"/>
</dbReference>
<comment type="caution">
    <text evidence="10">Lacks conserved residue(s) required for the propagation of feature annotation.</text>
</comment>
<dbReference type="PANTHER" id="PTHR34182:SF1">
    <property type="entry name" value="PROTEIN-EXPORT MEMBRANE PROTEIN SECG"/>
    <property type="match status" value="1"/>
</dbReference>
<name>A0AA87AX05_9BACL</name>
<evidence type="ECO:0000256" key="2">
    <source>
        <dbReference type="ARBA" id="ARBA00008445"/>
    </source>
</evidence>
<evidence type="ECO:0000256" key="4">
    <source>
        <dbReference type="ARBA" id="ARBA00022475"/>
    </source>
</evidence>
<evidence type="ECO:0000256" key="10">
    <source>
        <dbReference type="RuleBase" id="RU365087"/>
    </source>
</evidence>
<comment type="caution">
    <text evidence="11">The sequence shown here is derived from an EMBL/GenBank/DDBJ whole genome shotgun (WGS) entry which is preliminary data.</text>
</comment>
<dbReference type="Proteomes" id="UP000004773">
    <property type="component" value="Unassembled WGS sequence"/>
</dbReference>
<evidence type="ECO:0000256" key="8">
    <source>
        <dbReference type="ARBA" id="ARBA00023010"/>
    </source>
</evidence>
<keyword evidence="3 10" id="KW-0813">Transport</keyword>
<dbReference type="GO" id="GO:0043952">
    <property type="term" value="P:protein transport by the Sec complex"/>
    <property type="evidence" value="ECO:0007669"/>
    <property type="project" value="TreeGrafter"/>
</dbReference>
<dbReference type="Pfam" id="PF03840">
    <property type="entry name" value="SecG"/>
    <property type="match status" value="1"/>
</dbReference>
<reference evidence="11 12" key="1">
    <citation type="submission" date="2011-03" db="EMBL/GenBank/DDBJ databases">
        <title>The Genome Sequence of Gemella haemolysans M341.</title>
        <authorList>
            <consortium name="The Broad Institute Genome Sequencing Platform"/>
            <consortium name="The Broad Institute Genome Sequencing Center for Infectious Disease"/>
            <person name="Earl A."/>
            <person name="Ward D."/>
            <person name="Feldgarden M."/>
            <person name="Gevers D."/>
            <person name="Sibley C.D."/>
            <person name="Field T.R."/>
            <person name="Grinwis M."/>
            <person name="Eshaghurshan C.S."/>
            <person name="Surette M.G."/>
            <person name="Young S.K."/>
            <person name="Zeng Q."/>
            <person name="Gargeya S."/>
            <person name="Fitzgerald M."/>
            <person name="Haas B."/>
            <person name="Abouelleil A."/>
            <person name="Alvarado L."/>
            <person name="Arachchi H.M."/>
            <person name="Berlin A."/>
            <person name="Brown A."/>
            <person name="Chapman S.B."/>
            <person name="Chen Z."/>
            <person name="Dunbar C."/>
            <person name="Freedman E."/>
            <person name="Gearin G."/>
            <person name="Gellesch M."/>
            <person name="Goldberg J."/>
            <person name="Griggs A."/>
            <person name="Gujja S."/>
            <person name="Heilman E.R."/>
            <person name="Heiman D."/>
            <person name="Howarth C."/>
            <person name="Larson L."/>
            <person name="Lui A."/>
            <person name="MacDonald P.J.P."/>
            <person name="Mehta T."/>
            <person name="Montmayeur A."/>
            <person name="Murphy C."/>
            <person name="Neiman D."/>
            <person name="Pearson M."/>
            <person name="Priest M."/>
            <person name="Roberts A."/>
            <person name="Saif S."/>
            <person name="Shea T."/>
            <person name="Shenoy N."/>
            <person name="Sisk P."/>
            <person name="Stolte C."/>
            <person name="Sykes S."/>
            <person name="White J."/>
            <person name="Yandava C."/>
            <person name="Wortman J."/>
            <person name="Nusbaum C."/>
            <person name="Birren B."/>
        </authorList>
    </citation>
    <scope>NUCLEOTIDE SEQUENCE [LARGE SCALE GENOMIC DNA]</scope>
    <source>
        <strain evidence="11 12">M341</strain>
    </source>
</reference>
<dbReference type="EMBL" id="ACRO01000010">
    <property type="protein sequence ID" value="EGF88821.1"/>
    <property type="molecule type" value="Genomic_DNA"/>
</dbReference>
<keyword evidence="4 10" id="KW-1003">Cell membrane</keyword>
<dbReference type="GO" id="GO:0015450">
    <property type="term" value="F:protein-transporting ATPase activity"/>
    <property type="evidence" value="ECO:0007669"/>
    <property type="project" value="UniProtKB-UniRule"/>
</dbReference>
<keyword evidence="6 10" id="KW-0653">Protein transport</keyword>
<dbReference type="NCBIfam" id="TIGR00810">
    <property type="entry name" value="secG"/>
    <property type="match status" value="1"/>
</dbReference>
<proteinExistence type="inferred from homology"/>
<dbReference type="PRINTS" id="PR01651">
    <property type="entry name" value="SECGEXPORT"/>
</dbReference>
<evidence type="ECO:0000256" key="7">
    <source>
        <dbReference type="ARBA" id="ARBA00022989"/>
    </source>
</evidence>
<evidence type="ECO:0000256" key="5">
    <source>
        <dbReference type="ARBA" id="ARBA00022692"/>
    </source>
</evidence>
<evidence type="ECO:0000256" key="9">
    <source>
        <dbReference type="ARBA" id="ARBA00023136"/>
    </source>
</evidence>
<gene>
    <name evidence="11" type="ORF">HMPREF0428_00828</name>
</gene>
<evidence type="ECO:0000256" key="3">
    <source>
        <dbReference type="ARBA" id="ARBA00022448"/>
    </source>
</evidence>
<comment type="similarity">
    <text evidence="2 10">Belongs to the SecG family.</text>
</comment>
<dbReference type="PANTHER" id="PTHR34182">
    <property type="entry name" value="PROTEIN-EXPORT MEMBRANE PROTEIN SECG"/>
    <property type="match status" value="1"/>
</dbReference>
<organism evidence="11 12">
    <name type="scientific">Gemella haemolysans M341</name>
    <dbReference type="NCBI Taxonomy" id="562981"/>
    <lineage>
        <taxon>Bacteria</taxon>
        <taxon>Bacillati</taxon>
        <taxon>Bacillota</taxon>
        <taxon>Bacilli</taxon>
        <taxon>Bacillales</taxon>
        <taxon>Gemellaceae</taxon>
        <taxon>Gemella</taxon>
    </lineage>
</organism>
<evidence type="ECO:0000313" key="12">
    <source>
        <dbReference type="Proteomes" id="UP000004773"/>
    </source>
</evidence>
<comment type="subcellular location">
    <subcellularLocation>
        <location evidence="1 10">Cell membrane</location>
        <topology evidence="1 10">Multi-pass membrane protein</topology>
    </subcellularLocation>
</comment>
<evidence type="ECO:0000256" key="1">
    <source>
        <dbReference type="ARBA" id="ARBA00004651"/>
    </source>
</evidence>
<sequence length="76" mass="8242">MHTFLMTIAIVSSILLIVVVLLQESKSGGLSGLTGGAEELFGKQKVRGAELVLQRITIVLGLIFFITLVCLTWLKL</sequence>